<proteinExistence type="evidence at transcript level"/>
<dbReference type="PANTHER" id="PTHR28398:SF1">
    <property type="entry name" value="SYNAPTONEMAL COMPLEX CENTRAL ELEMENT PROTEIN 2"/>
    <property type="match status" value="1"/>
</dbReference>
<evidence type="ECO:0000313" key="4">
    <source>
        <dbReference type="RefSeq" id="NP_001296666.1"/>
    </source>
</evidence>
<name>R4NBL4_HYDVU</name>
<dbReference type="OrthoDB" id="5969181at2759"/>
<gene>
    <name evidence="2 4" type="primary">Syce2</name>
    <name evidence="4" type="synonym">LOC100207207</name>
</gene>
<organism evidence="2">
    <name type="scientific">Hydra vulgaris</name>
    <name type="common">Hydra</name>
    <name type="synonym">Hydra attenuata</name>
    <dbReference type="NCBI Taxonomy" id="6087"/>
    <lineage>
        <taxon>Eukaryota</taxon>
        <taxon>Metazoa</taxon>
        <taxon>Cnidaria</taxon>
        <taxon>Hydrozoa</taxon>
        <taxon>Hydroidolina</taxon>
        <taxon>Anthoathecata</taxon>
        <taxon>Aplanulata</taxon>
        <taxon>Hydridae</taxon>
        <taxon>Hydra</taxon>
    </lineage>
</organism>
<protein>
    <submittedName>
        <fullName evidence="2">Synaptonemal complex central element protein 2</fullName>
    </submittedName>
    <submittedName>
        <fullName evidence="4">Uncharacterized LOC100207207</fullName>
    </submittedName>
</protein>
<evidence type="ECO:0000256" key="1">
    <source>
        <dbReference type="SAM" id="MobiDB-lite"/>
    </source>
</evidence>
<dbReference type="InterPro" id="IPR034609">
    <property type="entry name" value="Syce2"/>
</dbReference>
<dbReference type="AlphaFoldDB" id="R4NBL4"/>
<evidence type="ECO:0000313" key="3">
    <source>
        <dbReference type="Proteomes" id="UP001652625"/>
    </source>
</evidence>
<dbReference type="PANTHER" id="PTHR28398">
    <property type="entry name" value="SYNAPTONEMAL COMPLEX CENTRAL ELEMENT PROTEIN 2"/>
    <property type="match status" value="1"/>
</dbReference>
<dbReference type="GeneID" id="100207207"/>
<dbReference type="EMBL" id="KC580661">
    <property type="protein sequence ID" value="AGL43623.1"/>
    <property type="molecule type" value="mRNA"/>
</dbReference>
<keyword evidence="3" id="KW-1185">Reference proteome</keyword>
<sequence length="152" mass="17614">MTNKRKFVREEKVEADSDKIGNVEDEAPKQLEETDHNLSTDLDKPLSSLTSESIINHVQSIIDNMEVKRKDDETLIGEFRKSMEIQTEIWCDLLEKTLAKVYMKNNNTCQEKFQQLHTILGRISQLEQEMSSFKQSLNSLYAEVQATYPSLQ</sequence>
<feature type="compositionally biased region" description="Basic and acidic residues" evidence="1">
    <location>
        <begin position="8"/>
        <end position="43"/>
    </location>
</feature>
<dbReference type="GO" id="GO:0007130">
    <property type="term" value="P:synaptonemal complex assembly"/>
    <property type="evidence" value="ECO:0007669"/>
    <property type="project" value="InterPro"/>
</dbReference>
<evidence type="ECO:0000313" key="2">
    <source>
        <dbReference type="EMBL" id="AGL43623.1"/>
    </source>
</evidence>
<reference evidence="2 4" key="1">
    <citation type="journal article" date="2013" name="Genetics">
        <title>Phylogenies of central element proteins reveal the dynamic evolutionary history of the mammalian synaptonemal complex: ancient and recent components.</title>
        <authorList>
            <person name="Fraune J."/>
            <person name="Brochier-Armanet C."/>
            <person name="Alsheimer M."/>
            <person name="Benavente R."/>
        </authorList>
    </citation>
    <scope>NUCLEOTIDE SEQUENCE</scope>
    <source>
        <strain evidence="2">AEP</strain>
        <tissue evidence="2">Whole animal</tissue>
    </source>
</reference>
<dbReference type="Proteomes" id="UP001652625">
    <property type="component" value="Chromosome 02"/>
</dbReference>
<reference evidence="3 4" key="2">
    <citation type="submission" date="2025-05" db="UniProtKB">
        <authorList>
            <consortium name="RefSeq"/>
        </authorList>
    </citation>
    <scope>NUCLEOTIDE SEQUENCE [LARGE SCALE GENOMIC DNA]</scope>
</reference>
<accession>R4NBL4</accession>
<dbReference type="GO" id="GO:0000801">
    <property type="term" value="C:central element"/>
    <property type="evidence" value="ECO:0007669"/>
    <property type="project" value="InterPro"/>
</dbReference>
<dbReference type="RefSeq" id="NP_001296666.1">
    <property type="nucleotide sequence ID" value="NM_001309737.1"/>
</dbReference>
<feature type="region of interest" description="Disordered" evidence="1">
    <location>
        <begin position="1"/>
        <end position="43"/>
    </location>
</feature>
<dbReference type="KEGG" id="hmg:100207207"/>